<dbReference type="InterPro" id="IPR011008">
    <property type="entry name" value="Dimeric_a/b-barrel"/>
</dbReference>
<keyword evidence="4" id="KW-1185">Reference proteome</keyword>
<feature type="compositionally biased region" description="Basic and acidic residues" evidence="1">
    <location>
        <begin position="261"/>
        <end position="270"/>
    </location>
</feature>
<feature type="compositionally biased region" description="Basic and acidic residues" evidence="1">
    <location>
        <begin position="337"/>
        <end position="358"/>
    </location>
</feature>
<name>A0AA86Q3D6_9EUKA</name>
<accession>A0AA86Q3D6</accession>
<dbReference type="Proteomes" id="UP001642409">
    <property type="component" value="Unassembled WGS sequence"/>
</dbReference>
<evidence type="ECO:0000313" key="3">
    <source>
        <dbReference type="EMBL" id="CAL6033098.1"/>
    </source>
</evidence>
<gene>
    <name evidence="3" type="ORF">HINF_LOCUS34807</name>
    <name evidence="2" type="ORF">HINF_LOCUS38143</name>
</gene>
<sequence length="369" mass="42565">MHQSQITTEEVQPYYLISAYSLLTTNVPQLRSLIAHLQAEFPQSTIAVSQQLNALLTQDVMFDVPQFPNLKGIIQSQADLLFCLAMSDPLTTQKFTLMKLTSGLLNLVDQKFCYSSSLDPAGSPFPFKQQPQNVITENGGSFCFYLRFACDTTSLSFLSEPELQKITKNRAERWQELSEYQSLTLNSFNSNQGFVFLGFGTSLIQFETALRKAFGFSDEFSDQYILDYCPLQTQGYYYCLPLSEMKLFSTLPRALPKLAEKKPKWPKREGDEEEEKIEDEPEEKPEEHLENEHPEENGEENEEIPENEQNEEQIIEENEEQNEPEPLNQEKELEENEVQKDESQELKEEMSQEPKEGEEVQEMEPDVEV</sequence>
<reference evidence="2" key="1">
    <citation type="submission" date="2023-06" db="EMBL/GenBank/DDBJ databases">
        <authorList>
            <person name="Kurt Z."/>
        </authorList>
    </citation>
    <scope>NUCLEOTIDE SEQUENCE</scope>
</reference>
<protein>
    <submittedName>
        <fullName evidence="2">Uncharacterized protein</fullName>
    </submittedName>
</protein>
<feature type="compositionally biased region" description="Acidic residues" evidence="1">
    <location>
        <begin position="359"/>
        <end position="369"/>
    </location>
</feature>
<organism evidence="2">
    <name type="scientific">Hexamita inflata</name>
    <dbReference type="NCBI Taxonomy" id="28002"/>
    <lineage>
        <taxon>Eukaryota</taxon>
        <taxon>Metamonada</taxon>
        <taxon>Diplomonadida</taxon>
        <taxon>Hexamitidae</taxon>
        <taxon>Hexamitinae</taxon>
        <taxon>Hexamita</taxon>
    </lineage>
</organism>
<comment type="caution">
    <text evidence="2">The sequence shown here is derived from an EMBL/GenBank/DDBJ whole genome shotgun (WGS) entry which is preliminary data.</text>
</comment>
<dbReference type="EMBL" id="CAXDID020000124">
    <property type="protein sequence ID" value="CAL6033098.1"/>
    <property type="molecule type" value="Genomic_DNA"/>
</dbReference>
<reference evidence="3 4" key="2">
    <citation type="submission" date="2024-07" db="EMBL/GenBank/DDBJ databases">
        <authorList>
            <person name="Akdeniz Z."/>
        </authorList>
    </citation>
    <scope>NUCLEOTIDE SEQUENCE [LARGE SCALE GENOMIC DNA]</scope>
</reference>
<dbReference type="SUPFAM" id="SSF54909">
    <property type="entry name" value="Dimeric alpha+beta barrel"/>
    <property type="match status" value="1"/>
</dbReference>
<evidence type="ECO:0000313" key="2">
    <source>
        <dbReference type="EMBL" id="CAI9950498.1"/>
    </source>
</evidence>
<feature type="compositionally biased region" description="Acidic residues" evidence="1">
    <location>
        <begin position="271"/>
        <end position="284"/>
    </location>
</feature>
<feature type="compositionally biased region" description="Basic and acidic residues" evidence="1">
    <location>
        <begin position="285"/>
        <end position="296"/>
    </location>
</feature>
<dbReference type="AlphaFoldDB" id="A0AA86Q3D6"/>
<evidence type="ECO:0000256" key="1">
    <source>
        <dbReference type="SAM" id="MobiDB-lite"/>
    </source>
</evidence>
<evidence type="ECO:0000313" key="4">
    <source>
        <dbReference type="Proteomes" id="UP001642409"/>
    </source>
</evidence>
<feature type="region of interest" description="Disordered" evidence="1">
    <location>
        <begin position="261"/>
        <end position="369"/>
    </location>
</feature>
<dbReference type="EMBL" id="CATOUU010000812">
    <property type="protein sequence ID" value="CAI9950498.1"/>
    <property type="molecule type" value="Genomic_DNA"/>
</dbReference>
<proteinExistence type="predicted"/>
<feature type="compositionally biased region" description="Acidic residues" evidence="1">
    <location>
        <begin position="297"/>
        <end position="323"/>
    </location>
</feature>